<evidence type="ECO:0000256" key="1">
    <source>
        <dbReference type="ARBA" id="ARBA00022596"/>
    </source>
</evidence>
<evidence type="ECO:0000313" key="3">
    <source>
        <dbReference type="Proteomes" id="UP000198440"/>
    </source>
</evidence>
<dbReference type="PANTHER" id="PTHR36566">
    <property type="entry name" value="NICKEL INSERTION PROTEIN-RELATED"/>
    <property type="match status" value="1"/>
</dbReference>
<organism evidence="2 3">
    <name type="scientific">Antarctobacter heliothermus</name>
    <dbReference type="NCBI Taxonomy" id="74033"/>
    <lineage>
        <taxon>Bacteria</taxon>
        <taxon>Pseudomonadati</taxon>
        <taxon>Pseudomonadota</taxon>
        <taxon>Alphaproteobacteria</taxon>
        <taxon>Rhodobacterales</taxon>
        <taxon>Roseobacteraceae</taxon>
        <taxon>Antarctobacter</taxon>
    </lineage>
</organism>
<dbReference type="RefSeq" id="WP_089279959.1">
    <property type="nucleotide sequence ID" value="NZ_FZON01000064.1"/>
</dbReference>
<dbReference type="OrthoDB" id="9765625at2"/>
<dbReference type="EMBL" id="FZON01000064">
    <property type="protein sequence ID" value="SNT16525.1"/>
    <property type="molecule type" value="Genomic_DNA"/>
</dbReference>
<gene>
    <name evidence="2" type="ORF">SAMN04488078_106419</name>
</gene>
<dbReference type="PANTHER" id="PTHR36566:SF1">
    <property type="entry name" value="PYRIDINIUM-3,5-BISTHIOCARBOXYLIC ACID MONONUCLEOTIDE NICKEL INSERTION PROTEIN"/>
    <property type="match status" value="1"/>
</dbReference>
<accession>A0A239KEN6</accession>
<reference evidence="2 3" key="1">
    <citation type="submission" date="2017-06" db="EMBL/GenBank/DDBJ databases">
        <authorList>
            <person name="Kim H.J."/>
            <person name="Triplett B.A."/>
        </authorList>
    </citation>
    <scope>NUCLEOTIDE SEQUENCE [LARGE SCALE GENOMIC DNA]</scope>
    <source>
        <strain evidence="2 3">DSM 11445</strain>
    </source>
</reference>
<dbReference type="AlphaFoldDB" id="A0A239KEN6"/>
<keyword evidence="1" id="KW-0533">Nickel</keyword>
<evidence type="ECO:0000313" key="2">
    <source>
        <dbReference type="EMBL" id="SNT16525.1"/>
    </source>
</evidence>
<dbReference type="Proteomes" id="UP000198440">
    <property type="component" value="Unassembled WGS sequence"/>
</dbReference>
<sequence length="382" mass="40605">MTGHIHIDAIGGLSGDMFASAMLSTQPDLRGPLLDDLRDAGLLDLVTPQITDIRKGGFGAVQVDFSVATDAPPTNHWRDIRAQLESSALGDAVKRTAIDIFEGLAVAEALCHDIPVEKVHFHEVADWDSQADIVAAASLIVNSTVDSWSCSTLPLGRGRVKTQHGLIPIPAPATAHLLTGFQFTDDGVEGERITPTGAAILRHLAPTQNGPPSGATLIGAGAGAGQRDLPGIPNICRLLRFDLVSAAVDMIGSIAFEIDDMTPEEIAVSLDHIRAHPGVLDADYTMGYGKKSRVRYRVVVQTQPALLDDVAALCLSETSTIGLRVEPLRRHVLRRQGNQSGTLRTKTVARPGGATTKVESDDLRDIATLAARRKAALEAVDD</sequence>
<dbReference type="Gene3D" id="3.30.70.1380">
    <property type="entry name" value="Transcriptional regulatory protein pf0864 domain like"/>
    <property type="match status" value="1"/>
</dbReference>
<proteinExistence type="predicted"/>
<dbReference type="InterPro" id="IPR002822">
    <property type="entry name" value="Ni_insertion"/>
</dbReference>
<name>A0A239KEN6_9RHOB</name>
<evidence type="ECO:0008006" key="4">
    <source>
        <dbReference type="Google" id="ProtNLM"/>
    </source>
</evidence>
<dbReference type="Pfam" id="PF01969">
    <property type="entry name" value="Ni_insertion"/>
    <property type="match status" value="1"/>
</dbReference>
<protein>
    <recommendedName>
        <fullName evidence="4">LarC family nickel insertion protein</fullName>
    </recommendedName>
</protein>